<dbReference type="Pfam" id="PF04103">
    <property type="entry name" value="CD20"/>
    <property type="match status" value="1"/>
</dbReference>
<keyword evidence="4 8" id="KW-0812">Transmembrane</keyword>
<evidence type="ECO:0000256" key="7">
    <source>
        <dbReference type="SAM" id="MobiDB-lite"/>
    </source>
</evidence>
<reference evidence="10 11" key="1">
    <citation type="submission" date="2025-04" db="UniProtKB">
        <authorList>
            <consortium name="RefSeq"/>
        </authorList>
    </citation>
    <scope>IDENTIFICATION</scope>
    <source>
        <tissue evidence="10 11">Liver</tissue>
    </source>
</reference>
<evidence type="ECO:0000313" key="11">
    <source>
        <dbReference type="RefSeq" id="XP_030881299.1"/>
    </source>
</evidence>
<dbReference type="Proteomes" id="UP000245341">
    <property type="component" value="Unplaced"/>
</dbReference>
<keyword evidence="5 8" id="KW-1133">Transmembrane helix</keyword>
<dbReference type="GO" id="GO:0016020">
    <property type="term" value="C:membrane"/>
    <property type="evidence" value="ECO:0007669"/>
    <property type="project" value="UniProtKB-SubCell"/>
</dbReference>
<dbReference type="CTD" id="55365"/>
<gene>
    <name evidence="10 11" type="primary">TMEM176A</name>
</gene>
<evidence type="ECO:0000256" key="4">
    <source>
        <dbReference type="ARBA" id="ARBA00022692"/>
    </source>
</evidence>
<dbReference type="RefSeq" id="XP_030881298.1">
    <property type="nucleotide sequence ID" value="XM_031025438.1"/>
</dbReference>
<feature type="transmembrane region" description="Helical" evidence="8">
    <location>
        <begin position="61"/>
        <end position="79"/>
    </location>
</feature>
<keyword evidence="6 8" id="KW-0472">Membrane</keyword>
<dbReference type="AlphaFoldDB" id="A0A7F8QJ80"/>
<evidence type="ECO:0000313" key="9">
    <source>
        <dbReference type="Proteomes" id="UP000245341"/>
    </source>
</evidence>
<feature type="region of interest" description="Disordered" evidence="7">
    <location>
        <begin position="1"/>
        <end position="21"/>
    </location>
</feature>
<dbReference type="GeneID" id="102741454"/>
<organism evidence="9 11">
    <name type="scientific">Leptonychotes weddellii</name>
    <name type="common">Weddell seal</name>
    <name type="synonym">Otaria weddellii</name>
    <dbReference type="NCBI Taxonomy" id="9713"/>
    <lineage>
        <taxon>Eukaryota</taxon>
        <taxon>Metazoa</taxon>
        <taxon>Chordata</taxon>
        <taxon>Craniata</taxon>
        <taxon>Vertebrata</taxon>
        <taxon>Euteleostomi</taxon>
        <taxon>Mammalia</taxon>
        <taxon>Eutheria</taxon>
        <taxon>Laurasiatheria</taxon>
        <taxon>Carnivora</taxon>
        <taxon>Caniformia</taxon>
        <taxon>Pinnipedia</taxon>
        <taxon>Phocidae</taxon>
        <taxon>Monachinae</taxon>
        <taxon>Lobodontini</taxon>
        <taxon>Leptonychotes</taxon>
    </lineage>
</organism>
<name>A0A7F8QJ80_LEPWE</name>
<protein>
    <submittedName>
        <fullName evidence="10 11">Transmembrane protein 176A isoform X1</fullName>
    </submittedName>
</protein>
<dbReference type="RefSeq" id="XP_030881299.1">
    <property type="nucleotide sequence ID" value="XM_031025439.1"/>
</dbReference>
<accession>A0A7F8QJ80</accession>
<feature type="transmembrane region" description="Helical" evidence="8">
    <location>
        <begin position="85"/>
        <end position="114"/>
    </location>
</feature>
<evidence type="ECO:0000256" key="8">
    <source>
        <dbReference type="SAM" id="Phobius"/>
    </source>
</evidence>
<keyword evidence="9" id="KW-1185">Reference proteome</keyword>
<dbReference type="InterPro" id="IPR036259">
    <property type="entry name" value="MFS_trans_sf"/>
</dbReference>
<dbReference type="PANTHER" id="PTHR15756:SF6">
    <property type="entry name" value="TRANSMEMBRANE PROTEIN 176A"/>
    <property type="match status" value="1"/>
</dbReference>
<comment type="subcellular location">
    <subcellularLocation>
        <location evidence="1">Membrane</location>
        <topology evidence="1">Multi-pass membrane protein</topology>
    </subcellularLocation>
</comment>
<dbReference type="InterPro" id="IPR007237">
    <property type="entry name" value="CD20-like"/>
</dbReference>
<comment type="similarity">
    <text evidence="2">Belongs to the TMEM176 family.</text>
</comment>
<dbReference type="PANTHER" id="PTHR15756">
    <property type="entry name" value="LR8/HCA112"/>
    <property type="match status" value="1"/>
</dbReference>
<evidence type="ECO:0000313" key="10">
    <source>
        <dbReference type="RefSeq" id="XP_030881298.1"/>
    </source>
</evidence>
<sequence>MSAGMGTVDGGEADPGTPQPTHIHVHIHQESALATLLIRGCSLLRSPAPGATSQTWGRSRLLVASWVVQIVLGVLSGVLGSFLQIFYGCTLCGSGTALWTGAVAVLAGAVAFIYEKRGGIYWALLRTLLALAAFSMAIAAIVIGARNFYEHRFYFRDYICHVSSTAWSQATTPPSTPSPEEARRMHLCLSYLSMLKALFISFPVMLLGVWVLLLLASLVPLCLYCWRRSRCKKETDQKKLLEIKRPRRAKTISLSCETQIRSWTRQAFGPESSPAGRAKPETTGRMKQALCSGQVLSLKSEDRSTNLGTATY</sequence>
<evidence type="ECO:0000256" key="1">
    <source>
        <dbReference type="ARBA" id="ARBA00004141"/>
    </source>
</evidence>
<keyword evidence="3" id="KW-0597">Phosphoprotein</keyword>
<evidence type="ECO:0000256" key="3">
    <source>
        <dbReference type="ARBA" id="ARBA00022553"/>
    </source>
</evidence>
<dbReference type="SUPFAM" id="SSF103473">
    <property type="entry name" value="MFS general substrate transporter"/>
    <property type="match status" value="1"/>
</dbReference>
<evidence type="ECO:0000256" key="2">
    <source>
        <dbReference type="ARBA" id="ARBA00006022"/>
    </source>
</evidence>
<dbReference type="OrthoDB" id="9837693at2759"/>
<proteinExistence type="inferred from homology"/>
<dbReference type="KEGG" id="lww:102741454"/>
<dbReference type="InterPro" id="IPR009281">
    <property type="entry name" value="TMEM176A/TMEM176B"/>
</dbReference>
<feature type="transmembrane region" description="Helical" evidence="8">
    <location>
        <begin position="121"/>
        <end position="145"/>
    </location>
</feature>
<evidence type="ECO:0000256" key="6">
    <source>
        <dbReference type="ARBA" id="ARBA00023136"/>
    </source>
</evidence>
<feature type="transmembrane region" description="Helical" evidence="8">
    <location>
        <begin position="199"/>
        <end position="226"/>
    </location>
</feature>
<evidence type="ECO:0000256" key="5">
    <source>
        <dbReference type="ARBA" id="ARBA00022989"/>
    </source>
</evidence>